<dbReference type="InterPro" id="IPR038659">
    <property type="entry name" value="AOX_sf"/>
</dbReference>
<keyword evidence="8" id="KW-0249">Electron transport</keyword>
<comment type="cofactor">
    <cofactor evidence="1">
        <name>Fe cation</name>
        <dbReference type="ChEBI" id="CHEBI:24875"/>
    </cofactor>
</comment>
<comment type="subcellular location">
    <subcellularLocation>
        <location evidence="2">Membrane</location>
    </subcellularLocation>
</comment>
<feature type="transmembrane region" description="Helical" evidence="13">
    <location>
        <begin position="58"/>
        <end position="82"/>
    </location>
</feature>
<evidence type="ECO:0000256" key="9">
    <source>
        <dbReference type="ARBA" id="ARBA00022989"/>
    </source>
</evidence>
<dbReference type="GO" id="GO:0010230">
    <property type="term" value="P:alternative respiration"/>
    <property type="evidence" value="ECO:0007669"/>
    <property type="project" value="TreeGrafter"/>
</dbReference>
<evidence type="ECO:0000256" key="4">
    <source>
        <dbReference type="ARBA" id="ARBA00022448"/>
    </source>
</evidence>
<dbReference type="OrthoDB" id="10054414at2759"/>
<feature type="transmembrane region" description="Helical" evidence="13">
    <location>
        <begin position="88"/>
        <end position="113"/>
    </location>
</feature>
<dbReference type="AlphaFoldDB" id="A0A2P4YU96"/>
<dbReference type="PANTHER" id="PTHR31803:SF3">
    <property type="entry name" value="ALTERNATIVE OXIDASE"/>
    <property type="match status" value="1"/>
</dbReference>
<keyword evidence="10" id="KW-0560">Oxidoreductase</keyword>
<dbReference type="Gene3D" id="1.20.1260.140">
    <property type="entry name" value="Alternative oxidase"/>
    <property type="match status" value="1"/>
</dbReference>
<comment type="similarity">
    <text evidence="3">Belongs to the alternative oxidase family.</text>
</comment>
<gene>
    <name evidence="14" type="ORF">PHPALM_709</name>
</gene>
<protein>
    <submittedName>
        <fullName evidence="14">ABC Superfamily</fullName>
    </submittedName>
</protein>
<evidence type="ECO:0000313" key="14">
    <source>
        <dbReference type="EMBL" id="POM81336.1"/>
    </source>
</evidence>
<keyword evidence="4" id="KW-0813">Transport</keyword>
<feature type="transmembrane region" description="Helical" evidence="13">
    <location>
        <begin position="172"/>
        <end position="192"/>
    </location>
</feature>
<dbReference type="GO" id="GO:0016020">
    <property type="term" value="C:membrane"/>
    <property type="evidence" value="ECO:0007669"/>
    <property type="project" value="UniProtKB-SubCell"/>
</dbReference>
<evidence type="ECO:0000256" key="5">
    <source>
        <dbReference type="ARBA" id="ARBA00022660"/>
    </source>
</evidence>
<feature type="transmembrane region" description="Helical" evidence="13">
    <location>
        <begin position="14"/>
        <end position="37"/>
    </location>
</feature>
<keyword evidence="7" id="KW-0479">Metal-binding</keyword>
<dbReference type="Pfam" id="PF01786">
    <property type="entry name" value="AOX"/>
    <property type="match status" value="1"/>
</dbReference>
<evidence type="ECO:0000256" key="7">
    <source>
        <dbReference type="ARBA" id="ARBA00022723"/>
    </source>
</evidence>
<dbReference type="InterPro" id="IPR002680">
    <property type="entry name" value="AOX"/>
</dbReference>
<evidence type="ECO:0000256" key="13">
    <source>
        <dbReference type="SAM" id="Phobius"/>
    </source>
</evidence>
<evidence type="ECO:0000256" key="1">
    <source>
        <dbReference type="ARBA" id="ARBA00001962"/>
    </source>
</evidence>
<reference evidence="14 15" key="1">
    <citation type="journal article" date="2017" name="Genome Biol. Evol.">
        <title>Phytophthora megakarya and P. palmivora, closely related causal agents of cacao black pod rot, underwent increases in genome sizes and gene numbers by different mechanisms.</title>
        <authorList>
            <person name="Ali S.S."/>
            <person name="Shao J."/>
            <person name="Lary D.J."/>
            <person name="Kronmiller B."/>
            <person name="Shen D."/>
            <person name="Strem M.D."/>
            <person name="Amoako-Attah I."/>
            <person name="Akrofi A.Y."/>
            <person name="Begoude B.A."/>
            <person name="Ten Hoopen G.M."/>
            <person name="Coulibaly K."/>
            <person name="Kebe B.I."/>
            <person name="Melnick R.L."/>
            <person name="Guiltinan M.J."/>
            <person name="Tyler B.M."/>
            <person name="Meinhardt L.W."/>
            <person name="Bailey B.A."/>
        </authorList>
    </citation>
    <scope>NUCLEOTIDE SEQUENCE [LARGE SCALE GENOMIC DNA]</scope>
    <source>
        <strain evidence="15">sbr112.9</strain>
    </source>
</reference>
<evidence type="ECO:0000256" key="2">
    <source>
        <dbReference type="ARBA" id="ARBA00004370"/>
    </source>
</evidence>
<dbReference type="GO" id="GO:0009916">
    <property type="term" value="F:alternative oxidase activity"/>
    <property type="evidence" value="ECO:0007669"/>
    <property type="project" value="InterPro"/>
</dbReference>
<dbReference type="Proteomes" id="UP000237271">
    <property type="component" value="Unassembled WGS sequence"/>
</dbReference>
<evidence type="ECO:0000256" key="10">
    <source>
        <dbReference type="ARBA" id="ARBA00023002"/>
    </source>
</evidence>
<evidence type="ECO:0000256" key="6">
    <source>
        <dbReference type="ARBA" id="ARBA00022692"/>
    </source>
</evidence>
<organism evidence="14 15">
    <name type="scientific">Phytophthora palmivora</name>
    <dbReference type="NCBI Taxonomy" id="4796"/>
    <lineage>
        <taxon>Eukaryota</taxon>
        <taxon>Sar</taxon>
        <taxon>Stramenopiles</taxon>
        <taxon>Oomycota</taxon>
        <taxon>Peronosporomycetes</taxon>
        <taxon>Peronosporales</taxon>
        <taxon>Peronosporaceae</taxon>
        <taxon>Phytophthora</taxon>
    </lineage>
</organism>
<dbReference type="PANTHER" id="PTHR31803">
    <property type="entry name" value="ALTERNATIVE OXIDASE"/>
    <property type="match status" value="1"/>
</dbReference>
<keyword evidence="5" id="KW-0679">Respiratory chain</keyword>
<evidence type="ECO:0000256" key="11">
    <source>
        <dbReference type="ARBA" id="ARBA00023004"/>
    </source>
</evidence>
<keyword evidence="15" id="KW-1185">Reference proteome</keyword>
<evidence type="ECO:0000313" key="15">
    <source>
        <dbReference type="Proteomes" id="UP000237271"/>
    </source>
</evidence>
<evidence type="ECO:0000256" key="3">
    <source>
        <dbReference type="ARBA" id="ARBA00008388"/>
    </source>
</evidence>
<dbReference type="GO" id="GO:0005739">
    <property type="term" value="C:mitochondrion"/>
    <property type="evidence" value="ECO:0007669"/>
    <property type="project" value="TreeGrafter"/>
</dbReference>
<sequence>MYLSSNPKIVATDIVLLLTYVNIYLVFLSIAVLPFFIEQRAVFLRERTNSGLNVFSYVAANFIGLNSYGIFLTVVFLSLVVAETLMHLISAIAPQFIIGMALGAAIFGTAVMATRRPSVDQIEAQALEAAAGLKSTGAKLVCIDFDATFVTVHTGGLWAESAAALRRHVRRFFLLLVPLLCEAHVNVAIVTFSPQVQLIQDVLRLCFSAQVTDQLVVRGDDRSWTVTQDQTLTFMPLWQTDGRHLDRKFKLPFMISAALEVQRRSGDVIRNRDTVLVDDDVVNVRVANDSGVVGVYFDPDEQDRLESFLQEETMKTYTHLLDDMEHGHLDEWCTMTAPLIGRNHYNLPNDAKVYDMIKYIRADETNHRDENHILASIHQKSNPLIKQH</sequence>
<keyword evidence="11" id="KW-0408">Iron</keyword>
<keyword evidence="9 13" id="KW-1133">Transmembrane helix</keyword>
<accession>A0A2P4YU96</accession>
<keyword evidence="6 13" id="KW-0812">Transmembrane</keyword>
<comment type="caution">
    <text evidence="14">The sequence shown here is derived from an EMBL/GenBank/DDBJ whole genome shotgun (WGS) entry which is preliminary data.</text>
</comment>
<name>A0A2P4YU96_9STRA</name>
<dbReference type="EMBL" id="NCKW01000104">
    <property type="protein sequence ID" value="POM81336.1"/>
    <property type="molecule type" value="Genomic_DNA"/>
</dbReference>
<evidence type="ECO:0000256" key="12">
    <source>
        <dbReference type="ARBA" id="ARBA00023136"/>
    </source>
</evidence>
<keyword evidence="12 13" id="KW-0472">Membrane</keyword>
<dbReference type="GO" id="GO:0046872">
    <property type="term" value="F:metal ion binding"/>
    <property type="evidence" value="ECO:0007669"/>
    <property type="project" value="UniProtKB-KW"/>
</dbReference>
<proteinExistence type="inferred from homology"/>
<evidence type="ECO:0000256" key="8">
    <source>
        <dbReference type="ARBA" id="ARBA00022982"/>
    </source>
</evidence>